<proteinExistence type="predicted"/>
<accession>A0ACB9CS13</accession>
<organism evidence="1 2">
    <name type="scientific">Cichorium intybus</name>
    <name type="common">Chicory</name>
    <dbReference type="NCBI Taxonomy" id="13427"/>
    <lineage>
        <taxon>Eukaryota</taxon>
        <taxon>Viridiplantae</taxon>
        <taxon>Streptophyta</taxon>
        <taxon>Embryophyta</taxon>
        <taxon>Tracheophyta</taxon>
        <taxon>Spermatophyta</taxon>
        <taxon>Magnoliopsida</taxon>
        <taxon>eudicotyledons</taxon>
        <taxon>Gunneridae</taxon>
        <taxon>Pentapetalae</taxon>
        <taxon>asterids</taxon>
        <taxon>campanulids</taxon>
        <taxon>Asterales</taxon>
        <taxon>Asteraceae</taxon>
        <taxon>Cichorioideae</taxon>
        <taxon>Cichorieae</taxon>
        <taxon>Cichoriinae</taxon>
        <taxon>Cichorium</taxon>
    </lineage>
</organism>
<evidence type="ECO:0000313" key="2">
    <source>
        <dbReference type="Proteomes" id="UP001055811"/>
    </source>
</evidence>
<gene>
    <name evidence="1" type="ORF">L2E82_27102</name>
</gene>
<dbReference type="EMBL" id="CM042013">
    <property type="protein sequence ID" value="KAI3737107.1"/>
    <property type="molecule type" value="Genomic_DNA"/>
</dbReference>
<protein>
    <submittedName>
        <fullName evidence="1">Uncharacterized protein</fullName>
    </submittedName>
</protein>
<keyword evidence="2" id="KW-1185">Reference proteome</keyword>
<evidence type="ECO:0000313" key="1">
    <source>
        <dbReference type="EMBL" id="KAI3737107.1"/>
    </source>
</evidence>
<dbReference type="Proteomes" id="UP001055811">
    <property type="component" value="Linkage Group LG05"/>
</dbReference>
<reference evidence="2" key="1">
    <citation type="journal article" date="2022" name="Mol. Ecol. Resour.">
        <title>The genomes of chicory, endive, great burdock and yacon provide insights into Asteraceae palaeo-polyploidization history and plant inulin production.</title>
        <authorList>
            <person name="Fan W."/>
            <person name="Wang S."/>
            <person name="Wang H."/>
            <person name="Wang A."/>
            <person name="Jiang F."/>
            <person name="Liu H."/>
            <person name="Zhao H."/>
            <person name="Xu D."/>
            <person name="Zhang Y."/>
        </authorList>
    </citation>
    <scope>NUCLEOTIDE SEQUENCE [LARGE SCALE GENOMIC DNA]</scope>
    <source>
        <strain evidence="2">cv. Punajuju</strain>
    </source>
</reference>
<name>A0ACB9CS13_CICIN</name>
<comment type="caution">
    <text evidence="1">The sequence shown here is derived from an EMBL/GenBank/DDBJ whole genome shotgun (WGS) entry which is preliminary data.</text>
</comment>
<reference evidence="1 2" key="2">
    <citation type="journal article" date="2022" name="Mol. Ecol. Resour.">
        <title>The genomes of chicory, endive, great burdock and yacon provide insights into Asteraceae paleo-polyploidization history and plant inulin production.</title>
        <authorList>
            <person name="Fan W."/>
            <person name="Wang S."/>
            <person name="Wang H."/>
            <person name="Wang A."/>
            <person name="Jiang F."/>
            <person name="Liu H."/>
            <person name="Zhao H."/>
            <person name="Xu D."/>
            <person name="Zhang Y."/>
        </authorList>
    </citation>
    <scope>NUCLEOTIDE SEQUENCE [LARGE SCALE GENOMIC DNA]</scope>
    <source>
        <strain evidence="2">cv. Punajuju</strain>
        <tissue evidence="1">Leaves</tissue>
    </source>
</reference>
<sequence>MIGKITPKNKNKSTDEHKSICNLSSLPLAEFLLRIYSLSNYFSLSVFSFFCRQQSIAPAIGVSSSTRGFLIY</sequence>